<keyword evidence="4" id="KW-0159">Chromosome partition</keyword>
<evidence type="ECO:0000259" key="11">
    <source>
        <dbReference type="PROSITE" id="PS51898"/>
    </source>
</evidence>
<keyword evidence="6 9" id="KW-0238">DNA-binding</keyword>
<evidence type="ECO:0000256" key="10">
    <source>
        <dbReference type="SAM" id="MobiDB-lite"/>
    </source>
</evidence>
<dbReference type="InterPro" id="IPR013762">
    <property type="entry name" value="Integrase-like_cat_sf"/>
</dbReference>
<dbReference type="Gene3D" id="1.10.443.10">
    <property type="entry name" value="Intergrase catalytic core"/>
    <property type="match status" value="1"/>
</dbReference>
<evidence type="ECO:0000313" key="13">
    <source>
        <dbReference type="EMBL" id="NUY06145.1"/>
    </source>
</evidence>
<dbReference type="CDD" id="cd00397">
    <property type="entry name" value="DNA_BRE_C"/>
    <property type="match status" value="1"/>
</dbReference>
<feature type="domain" description="Tyr recombinase" evidence="11">
    <location>
        <begin position="477"/>
        <end position="713"/>
    </location>
</feature>
<evidence type="ECO:0000256" key="3">
    <source>
        <dbReference type="ARBA" id="ARBA00022618"/>
    </source>
</evidence>
<evidence type="ECO:0000256" key="4">
    <source>
        <dbReference type="ARBA" id="ARBA00022829"/>
    </source>
</evidence>
<dbReference type="InterPro" id="IPR044068">
    <property type="entry name" value="CB"/>
</dbReference>
<dbReference type="InterPro" id="IPR010998">
    <property type="entry name" value="Integrase_recombinase_N"/>
</dbReference>
<dbReference type="Pfam" id="PF00589">
    <property type="entry name" value="Phage_integrase"/>
    <property type="match status" value="1"/>
</dbReference>
<dbReference type="Proteomes" id="UP000594380">
    <property type="component" value="Unassembled WGS sequence"/>
</dbReference>
<dbReference type="InterPro" id="IPR002104">
    <property type="entry name" value="Integrase_catalytic"/>
</dbReference>
<dbReference type="Pfam" id="PF12482">
    <property type="entry name" value="DUF3701"/>
    <property type="match status" value="1"/>
</dbReference>
<evidence type="ECO:0000313" key="14">
    <source>
        <dbReference type="Proteomes" id="UP000594380"/>
    </source>
</evidence>
<dbReference type="EMBL" id="JAALDK010000004">
    <property type="protein sequence ID" value="NUY06145.1"/>
    <property type="molecule type" value="Genomic_DNA"/>
</dbReference>
<organism evidence="13 14">
    <name type="scientific">Paraburkholderia youngii</name>
    <dbReference type="NCBI Taxonomy" id="2782701"/>
    <lineage>
        <taxon>Bacteria</taxon>
        <taxon>Pseudomonadati</taxon>
        <taxon>Pseudomonadota</taxon>
        <taxon>Betaproteobacteria</taxon>
        <taxon>Burkholderiales</taxon>
        <taxon>Burkholderiaceae</taxon>
        <taxon>Paraburkholderia</taxon>
    </lineage>
</organism>
<feature type="domain" description="Core-binding (CB)" evidence="12">
    <location>
        <begin position="334"/>
        <end position="440"/>
    </location>
</feature>
<evidence type="ECO:0000256" key="5">
    <source>
        <dbReference type="ARBA" id="ARBA00022908"/>
    </source>
</evidence>
<dbReference type="InterPro" id="IPR022169">
    <property type="entry name" value="DUF3701"/>
</dbReference>
<evidence type="ECO:0000256" key="1">
    <source>
        <dbReference type="ARBA" id="ARBA00004496"/>
    </source>
</evidence>
<evidence type="ECO:0000256" key="2">
    <source>
        <dbReference type="ARBA" id="ARBA00022490"/>
    </source>
</evidence>
<feature type="region of interest" description="Disordered" evidence="10">
    <location>
        <begin position="16"/>
        <end position="48"/>
    </location>
</feature>
<dbReference type="AlphaFoldDB" id="A0A7Y6K818"/>
<name>A0A7Y6K818_9BURK</name>
<dbReference type="GO" id="GO:0007059">
    <property type="term" value="P:chromosome segregation"/>
    <property type="evidence" value="ECO:0007669"/>
    <property type="project" value="UniProtKB-KW"/>
</dbReference>
<evidence type="ECO:0000256" key="7">
    <source>
        <dbReference type="ARBA" id="ARBA00023172"/>
    </source>
</evidence>
<dbReference type="GeneID" id="301107104"/>
<keyword evidence="8" id="KW-0131">Cell cycle</keyword>
<sequence length="721" mass="79745">MGTLGEFGDVEDVEFREVSASSGRPKAAPRSLEARSKANRRRAKREQADGRRIGLQHLAFFRGYLEGLDLSGMAEQYLEFGRDARKAASTRDWLVTAFVAAARKRQDFATARLLAIRPSALRADVAPAAAAAVPALPSLEEFAANHDPDGFYTEKELLDLFTVHHAGQQSGKSAEHVATLRRQQRNARLRVRQLAALDALARLVVEDPKPDHHVLGWFDAAVALRLADVGLTTIGRLVDAINAAGYRWYRNVPRLGEVGARRIVTWLENYRDVDGLRIGSSSLVPPSERGPGASRLERSPATGIVPLEYFLIPRELDGANGANRNLVKNNSGASNDLEAIRFWLADYENPNTHDKYRAEAERLLLWAIFAKGKPLSSLDIDDARQYINQFLVDPQPVSQWVMNRAVPRGEPGWRPFRGPLSVKSRQDALAALKKFFGDLVNAQYLDHNAFAKVKVFLGTELDEVGNVRRVAAKPRIQAERSLTKEAWTFAMKVLDSLPDSDSATRMRFVLTFAYCTGLRRAELCGAFTDDVIVRYAGAELGSIHLLRVVGKGAKERFIPLVPAVLQALGDYLETRGFPRDPLACPVGTALIPALPDKQDIGRVRREAGQRGEDCRVALAALARQAGPIHQDLLYRAVKRFFAAATAAALREDSPHARAFSAVSPHWLRHTFVSHAIANGMSLESARNFAGHDSLDTTSIYATAEIARQYREAEEFLSRVNE</sequence>
<evidence type="ECO:0000256" key="9">
    <source>
        <dbReference type="PROSITE-ProRule" id="PRU01248"/>
    </source>
</evidence>
<dbReference type="PROSITE" id="PS51900">
    <property type="entry name" value="CB"/>
    <property type="match status" value="1"/>
</dbReference>
<dbReference type="InterPro" id="IPR011010">
    <property type="entry name" value="DNA_brk_join_enz"/>
</dbReference>
<dbReference type="PANTHER" id="PTHR30349:SF77">
    <property type="entry name" value="TYROSINE RECOMBINASE XERC"/>
    <property type="match status" value="1"/>
</dbReference>
<protein>
    <submittedName>
        <fullName evidence="13">Tyrosine-type recombinase/integrase</fullName>
    </submittedName>
</protein>
<dbReference type="PANTHER" id="PTHR30349">
    <property type="entry name" value="PHAGE INTEGRASE-RELATED"/>
    <property type="match status" value="1"/>
</dbReference>
<dbReference type="RefSeq" id="WP_176112665.1">
    <property type="nucleotide sequence ID" value="NZ_JAALDK010000004.1"/>
</dbReference>
<reference evidence="13 14" key="1">
    <citation type="submission" date="2020-02" db="EMBL/GenBank/DDBJ databases">
        <title>Paraburkholderia simonii sp. nov. and Paraburkholderia youngii sp. nov. Brazilian and Mexican Mimosa-associated rhizobia.</title>
        <authorList>
            <person name="Mavima L."/>
            <person name="Beukes C.W."/>
            <person name="Chan W.Y."/>
            <person name="Palmer M."/>
            <person name="De Meyer S.E."/>
            <person name="James E.K."/>
            <person name="Venter S.N."/>
            <person name="Steenkamp E.T."/>
        </authorList>
    </citation>
    <scope>NUCLEOTIDE SEQUENCE [LARGE SCALE GENOMIC DNA]</scope>
    <source>
        <strain evidence="13 14">JPY169</strain>
    </source>
</reference>
<evidence type="ECO:0000256" key="8">
    <source>
        <dbReference type="ARBA" id="ARBA00023306"/>
    </source>
</evidence>
<dbReference type="Gene3D" id="1.10.150.130">
    <property type="match status" value="1"/>
</dbReference>
<dbReference type="GO" id="GO:0015074">
    <property type="term" value="P:DNA integration"/>
    <property type="evidence" value="ECO:0007669"/>
    <property type="project" value="UniProtKB-KW"/>
</dbReference>
<evidence type="ECO:0000259" key="12">
    <source>
        <dbReference type="PROSITE" id="PS51900"/>
    </source>
</evidence>
<dbReference type="GO" id="GO:0006310">
    <property type="term" value="P:DNA recombination"/>
    <property type="evidence" value="ECO:0007669"/>
    <property type="project" value="UniProtKB-KW"/>
</dbReference>
<keyword evidence="7" id="KW-0233">DNA recombination</keyword>
<dbReference type="GO" id="GO:0005737">
    <property type="term" value="C:cytoplasm"/>
    <property type="evidence" value="ECO:0007669"/>
    <property type="project" value="UniProtKB-SubCell"/>
</dbReference>
<proteinExistence type="predicted"/>
<dbReference type="InterPro" id="IPR050090">
    <property type="entry name" value="Tyrosine_recombinase_XerCD"/>
</dbReference>
<comment type="caution">
    <text evidence="13">The sequence shown here is derived from an EMBL/GenBank/DDBJ whole genome shotgun (WGS) entry which is preliminary data.</text>
</comment>
<dbReference type="PROSITE" id="PS51898">
    <property type="entry name" value="TYR_RECOMBINASE"/>
    <property type="match status" value="1"/>
</dbReference>
<accession>A0A7Y6K818</accession>
<keyword evidence="3" id="KW-0132">Cell division</keyword>
<keyword evidence="5" id="KW-0229">DNA integration</keyword>
<keyword evidence="2" id="KW-0963">Cytoplasm</keyword>
<evidence type="ECO:0000256" key="6">
    <source>
        <dbReference type="ARBA" id="ARBA00023125"/>
    </source>
</evidence>
<dbReference type="GO" id="GO:0051301">
    <property type="term" value="P:cell division"/>
    <property type="evidence" value="ECO:0007669"/>
    <property type="project" value="UniProtKB-KW"/>
</dbReference>
<dbReference type="GO" id="GO:0003677">
    <property type="term" value="F:DNA binding"/>
    <property type="evidence" value="ECO:0007669"/>
    <property type="project" value="UniProtKB-UniRule"/>
</dbReference>
<dbReference type="SUPFAM" id="SSF56349">
    <property type="entry name" value="DNA breaking-rejoining enzymes"/>
    <property type="match status" value="1"/>
</dbReference>
<comment type="subcellular location">
    <subcellularLocation>
        <location evidence="1">Cytoplasm</location>
    </subcellularLocation>
</comment>
<gene>
    <name evidence="13" type="ORF">G5S42_43260</name>
</gene>